<name>A0AAJ1EVM2_MEDGN</name>
<evidence type="ECO:0000313" key="2">
    <source>
        <dbReference type="Proteomes" id="UP001297370"/>
    </source>
</evidence>
<dbReference type="Proteomes" id="UP001297370">
    <property type="component" value="Unassembled WGS sequence"/>
</dbReference>
<sequence>MDKTSFLARANDSHSFISESKILSQLANMGKAVIICMDELQYFSEFFLEIKDVIDKVKKSNFYCIKLNNNGKCDIENLGSRQYCETAIVNLVESKFKDYKGYCFVVDSGMQYLYLDGKMDESVASCLEKTKSMQKQLEILSPVSSIREVFAHFKVTCNYTKIYYDMCFNEKQKVKKEIKEQELRNMLLRYLKKKMQGDVSVEFCTDYVNDEESVDIYVNDGNERAIIEVKFSLPEKYYEGSTHYSVTSRVGDGIRQLDKYARHLAKDSRLVDYGYVYMFYISDMKQETVKKHIDDKTKKILNEVSNDLHSIFSGVEINDMMCWGTEC</sequence>
<dbReference type="AlphaFoldDB" id="A0AAJ1EVM2"/>
<organism evidence="1 2">
    <name type="scientific">Mediterraneibacter gnavus</name>
    <name type="common">Ruminococcus gnavus</name>
    <dbReference type="NCBI Taxonomy" id="33038"/>
    <lineage>
        <taxon>Bacteria</taxon>
        <taxon>Bacillati</taxon>
        <taxon>Bacillota</taxon>
        <taxon>Clostridia</taxon>
        <taxon>Lachnospirales</taxon>
        <taxon>Lachnospiraceae</taxon>
        <taxon>Mediterraneibacter</taxon>
    </lineage>
</organism>
<accession>A0AAJ1EVM2</accession>
<evidence type="ECO:0000313" key="1">
    <source>
        <dbReference type="EMBL" id="MCB5619638.1"/>
    </source>
</evidence>
<reference evidence="1" key="1">
    <citation type="submission" date="2021-10" db="EMBL/GenBank/DDBJ databases">
        <title>Collection of gut derived symbiotic bacterial strains cultured from healthy donors.</title>
        <authorList>
            <person name="Lin H."/>
            <person name="Littmann E."/>
            <person name="Claire K."/>
            <person name="Pamer E."/>
        </authorList>
    </citation>
    <scope>NUCLEOTIDE SEQUENCE</scope>
    <source>
        <strain evidence="1">MSK.23.18</strain>
    </source>
</reference>
<dbReference type="EMBL" id="JAJBOM010000014">
    <property type="protein sequence ID" value="MCB5619638.1"/>
    <property type="molecule type" value="Genomic_DNA"/>
</dbReference>
<protein>
    <submittedName>
        <fullName evidence="1">Uncharacterized protein</fullName>
    </submittedName>
</protein>
<proteinExistence type="predicted"/>
<gene>
    <name evidence="1" type="ORF">LIQ08_10810</name>
</gene>
<comment type="caution">
    <text evidence="1">The sequence shown here is derived from an EMBL/GenBank/DDBJ whole genome shotgun (WGS) entry which is preliminary data.</text>
</comment>
<dbReference type="RefSeq" id="WP_173867506.1">
    <property type="nucleotide sequence ID" value="NZ_JAAIQY010000015.1"/>
</dbReference>